<keyword evidence="4 6" id="KW-0807">Transducer</keyword>
<dbReference type="CDD" id="cd11386">
    <property type="entry name" value="MCP_signal"/>
    <property type="match status" value="1"/>
</dbReference>
<evidence type="ECO:0000313" key="10">
    <source>
        <dbReference type="EMBL" id="RLQ95193.1"/>
    </source>
</evidence>
<evidence type="ECO:0000256" key="4">
    <source>
        <dbReference type="ARBA" id="ARBA00023224"/>
    </source>
</evidence>
<evidence type="ECO:0000313" key="11">
    <source>
        <dbReference type="Proteomes" id="UP000276770"/>
    </source>
</evidence>
<evidence type="ECO:0000256" key="2">
    <source>
        <dbReference type="ARBA" id="ARBA00022475"/>
    </source>
</evidence>
<keyword evidence="2" id="KW-1003">Cell membrane</keyword>
<dbReference type="InterPro" id="IPR003660">
    <property type="entry name" value="HAMP_dom"/>
</dbReference>
<sequence length="602" mass="66236">MKEKKKLFSIKKKKKEEKIKRKRNKEKKKIGTGVLYYSQTIRGRVILSFGFLTILLVGLTVISYVNMKALEKEINNVVSHDMVVHNDIQELSKSLVDIETGERGYVITGDDTYLAPYNDGKSNVEKKLKSLTPLLRNQPSQMKKLESVQNYYNFWIGWIDRIIEARKYGSEHDAVMQLTSSQGIGYMDNLRKVITKMIDEEKSYTKERIDSLHQQVMISQFVTVGLSIIAIILTVLFSFILSRNIKRNVRKISHSILDIANAGGDLTKRIQVKSNDELSGLAKDTNVLIDGIASLVREVSKMAENVSASSEQLLASAEETSKTIMSIAETSTEIAVGSDKTTSQMDDSVTKMNLMEQSAKLLNDNAERVKGAAEQMQIAAELGGKSVKSSSLKMMSIEETMATTTSTVEALGQKSNEITKIINSITDISEQTNLLALNAAIEAARAGEHGRGFAVVADEVRKLAEQSQTAAKEVTAIIKSIQNEVKTIILQNQEGVKAVIAGVEISNETTSSLENILKQSKETFYIIDEMVNQIHQTLNLSQDVAESFAAVNEIAASTAANTELTAAASEEGSAAMEQVTASASELSKQAENLRDLVGNFKI</sequence>
<dbReference type="PROSITE" id="PS50111">
    <property type="entry name" value="CHEMOTAXIS_TRANSDUC_2"/>
    <property type="match status" value="1"/>
</dbReference>
<evidence type="ECO:0000259" key="9">
    <source>
        <dbReference type="PROSITE" id="PS50885"/>
    </source>
</evidence>
<proteinExistence type="inferred from homology"/>
<comment type="caution">
    <text evidence="10">The sequence shown here is derived from an EMBL/GenBank/DDBJ whole genome shotgun (WGS) entry which is preliminary data.</text>
</comment>
<comment type="similarity">
    <text evidence="5">Belongs to the methyl-accepting chemotaxis (MCP) protein family.</text>
</comment>
<name>A0A3L7JWU1_9BACI</name>
<dbReference type="PROSITE" id="PS50885">
    <property type="entry name" value="HAMP"/>
    <property type="match status" value="1"/>
</dbReference>
<dbReference type="OrthoDB" id="2443859at2"/>
<keyword evidence="11" id="KW-1185">Reference proteome</keyword>
<dbReference type="PANTHER" id="PTHR32089">
    <property type="entry name" value="METHYL-ACCEPTING CHEMOTAXIS PROTEIN MCPB"/>
    <property type="match status" value="1"/>
</dbReference>
<feature type="transmembrane region" description="Helical" evidence="7">
    <location>
        <begin position="45"/>
        <end position="65"/>
    </location>
</feature>
<reference evidence="10 11" key="1">
    <citation type="submission" date="2018-10" db="EMBL/GenBank/DDBJ databases">
        <title>Falsibacillus sp. genome draft.</title>
        <authorList>
            <person name="Shi S."/>
        </authorList>
    </citation>
    <scope>NUCLEOTIDE SEQUENCE [LARGE SCALE GENOMIC DNA]</scope>
    <source>
        <strain evidence="10 11">GY 10110</strain>
    </source>
</reference>
<keyword evidence="3 7" id="KW-0472">Membrane</keyword>
<dbReference type="Pfam" id="PF05227">
    <property type="entry name" value="CHASE3"/>
    <property type="match status" value="1"/>
</dbReference>
<evidence type="ECO:0000256" key="6">
    <source>
        <dbReference type="PROSITE-ProRule" id="PRU00284"/>
    </source>
</evidence>
<keyword evidence="7" id="KW-1133">Transmembrane helix</keyword>
<protein>
    <submittedName>
        <fullName evidence="10">Methyl-accepting chemotaxis protein</fullName>
    </submittedName>
</protein>
<evidence type="ECO:0000256" key="1">
    <source>
        <dbReference type="ARBA" id="ARBA00004236"/>
    </source>
</evidence>
<dbReference type="CDD" id="cd06225">
    <property type="entry name" value="HAMP"/>
    <property type="match status" value="1"/>
</dbReference>
<dbReference type="Gene3D" id="1.10.287.950">
    <property type="entry name" value="Methyl-accepting chemotaxis protein"/>
    <property type="match status" value="1"/>
</dbReference>
<dbReference type="Proteomes" id="UP000276770">
    <property type="component" value="Unassembled WGS sequence"/>
</dbReference>
<feature type="transmembrane region" description="Helical" evidence="7">
    <location>
        <begin position="221"/>
        <end position="241"/>
    </location>
</feature>
<dbReference type="GO" id="GO:0005886">
    <property type="term" value="C:plasma membrane"/>
    <property type="evidence" value="ECO:0007669"/>
    <property type="project" value="UniProtKB-SubCell"/>
</dbReference>
<dbReference type="SUPFAM" id="SSF58104">
    <property type="entry name" value="Methyl-accepting chemotaxis protein (MCP) signaling domain"/>
    <property type="match status" value="1"/>
</dbReference>
<dbReference type="Gene3D" id="6.10.340.10">
    <property type="match status" value="1"/>
</dbReference>
<keyword evidence="7" id="KW-0812">Transmembrane</keyword>
<dbReference type="SMART" id="SM00283">
    <property type="entry name" value="MA"/>
    <property type="match status" value="1"/>
</dbReference>
<feature type="domain" description="HAMP" evidence="9">
    <location>
        <begin position="243"/>
        <end position="297"/>
    </location>
</feature>
<accession>A0A3L7JWU1</accession>
<comment type="subcellular location">
    <subcellularLocation>
        <location evidence="1">Cell membrane</location>
    </subcellularLocation>
</comment>
<gene>
    <name evidence="10" type="ORF">D9X91_11915</name>
</gene>
<dbReference type="SMART" id="SM00304">
    <property type="entry name" value="HAMP"/>
    <property type="match status" value="1"/>
</dbReference>
<organism evidence="10 11">
    <name type="scientific">Falsibacillus albus</name>
    <dbReference type="NCBI Taxonomy" id="2478915"/>
    <lineage>
        <taxon>Bacteria</taxon>
        <taxon>Bacillati</taxon>
        <taxon>Bacillota</taxon>
        <taxon>Bacilli</taxon>
        <taxon>Bacillales</taxon>
        <taxon>Bacillaceae</taxon>
        <taxon>Falsibacillus</taxon>
    </lineage>
</organism>
<dbReference type="AlphaFoldDB" id="A0A3L7JWU1"/>
<evidence type="ECO:0000256" key="7">
    <source>
        <dbReference type="SAM" id="Phobius"/>
    </source>
</evidence>
<dbReference type="InterPro" id="IPR004089">
    <property type="entry name" value="MCPsignal_dom"/>
</dbReference>
<dbReference type="Pfam" id="PF00015">
    <property type="entry name" value="MCPsignal"/>
    <property type="match status" value="1"/>
</dbReference>
<dbReference type="GO" id="GO:0007165">
    <property type="term" value="P:signal transduction"/>
    <property type="evidence" value="ECO:0007669"/>
    <property type="project" value="UniProtKB-KW"/>
</dbReference>
<evidence type="ECO:0000256" key="5">
    <source>
        <dbReference type="ARBA" id="ARBA00029447"/>
    </source>
</evidence>
<dbReference type="Pfam" id="PF00672">
    <property type="entry name" value="HAMP"/>
    <property type="match status" value="1"/>
</dbReference>
<dbReference type="RefSeq" id="WP_121680848.1">
    <property type="nucleotide sequence ID" value="NZ_RCVZ01000007.1"/>
</dbReference>
<dbReference type="InterPro" id="IPR007891">
    <property type="entry name" value="CHASE3"/>
</dbReference>
<evidence type="ECO:0000256" key="3">
    <source>
        <dbReference type="ARBA" id="ARBA00023136"/>
    </source>
</evidence>
<feature type="domain" description="Methyl-accepting transducer" evidence="8">
    <location>
        <begin position="316"/>
        <end position="552"/>
    </location>
</feature>
<dbReference type="PANTHER" id="PTHR32089:SF112">
    <property type="entry name" value="LYSOZYME-LIKE PROTEIN-RELATED"/>
    <property type="match status" value="1"/>
</dbReference>
<dbReference type="CDD" id="cd19410">
    <property type="entry name" value="HK9-like_sensor"/>
    <property type="match status" value="1"/>
</dbReference>
<dbReference type="EMBL" id="RCVZ01000007">
    <property type="protein sequence ID" value="RLQ95193.1"/>
    <property type="molecule type" value="Genomic_DNA"/>
</dbReference>
<evidence type="ECO:0000259" key="8">
    <source>
        <dbReference type="PROSITE" id="PS50111"/>
    </source>
</evidence>